<sequence length="400" mass="46256">MNSKFKRGTLEKQLFDLPSEVQFCKKCVMSNQRPRIIFDEEGVCSACRNTAEYKNKIDWAEREKALIELLDQHRKTDGSWDVVVPSSGGKDSAFVAHQLKYKYGMNPLTVTWSPLRYTDIGFKNYQAMCDAGFTNLLCTPNGKIHRKLARLSFEELGDAFHVFVLGQLSYAFHIAVKFGIGLVMFGENGEAEYAGNPAVVDRPYVSSDIWTKIYLKGNKLKDLIQYGIENKDYLCKADINEADLKFYSPPSVEEMEKAGILGKHFFGYYTKWSPQESYYYAAEHTGFQANKERTEGTYTKYASLDDKMDGLHYFMKYIKFGFGRTTDDTSHEVRDGHLSREEAVALVNRYDGEFPSKYFQDFLDYLEITEEHFWDVADSYRLEHVWKKEGDSWALRNKVQ</sequence>
<evidence type="ECO:0000313" key="2">
    <source>
        <dbReference type="Proteomes" id="UP000196027"/>
    </source>
</evidence>
<protein>
    <submittedName>
        <fullName evidence="1">N-acetyl sugar amidotransferase</fullName>
    </submittedName>
</protein>
<dbReference type="EMBL" id="CP021425">
    <property type="protein sequence ID" value="ARU59546.1"/>
    <property type="molecule type" value="Genomic_DNA"/>
</dbReference>
<dbReference type="GO" id="GO:0016740">
    <property type="term" value="F:transferase activity"/>
    <property type="evidence" value="ECO:0007669"/>
    <property type="project" value="UniProtKB-KW"/>
</dbReference>
<keyword evidence="2" id="KW-1185">Reference proteome</keyword>
<dbReference type="OrthoDB" id="9765475at2"/>
<dbReference type="Proteomes" id="UP000196027">
    <property type="component" value="Chromosome"/>
</dbReference>
<gene>
    <name evidence="1" type="ORF">OLMES_5566</name>
</gene>
<keyword evidence="1" id="KW-0808">Transferase</keyword>
<organism evidence="1 2">
    <name type="scientific">Oleiphilus messinensis</name>
    <dbReference type="NCBI Taxonomy" id="141451"/>
    <lineage>
        <taxon>Bacteria</taxon>
        <taxon>Pseudomonadati</taxon>
        <taxon>Pseudomonadota</taxon>
        <taxon>Gammaproteobacteria</taxon>
        <taxon>Oceanospirillales</taxon>
        <taxon>Oleiphilaceae</taxon>
        <taxon>Oleiphilus</taxon>
    </lineage>
</organism>
<dbReference type="InterPro" id="IPR020022">
    <property type="entry name" value="N-acetyl_sugar_amidoTrfase"/>
</dbReference>
<proteinExistence type="predicted"/>
<dbReference type="RefSeq" id="WP_087464210.1">
    <property type="nucleotide sequence ID" value="NZ_CP021425.1"/>
</dbReference>
<accession>A0A1Y0II65</accession>
<evidence type="ECO:0000313" key="1">
    <source>
        <dbReference type="EMBL" id="ARU59546.1"/>
    </source>
</evidence>
<name>A0A1Y0II65_9GAMM</name>
<dbReference type="KEGG" id="ome:OLMES_5566"/>
<dbReference type="NCBIfam" id="TIGR03573">
    <property type="entry name" value="WbuX"/>
    <property type="match status" value="1"/>
</dbReference>
<reference evidence="1 2" key="1">
    <citation type="submission" date="2017-05" db="EMBL/GenBank/DDBJ databases">
        <title>Genomic insights into alkan degradation activity of Oleiphilus messinensis.</title>
        <authorList>
            <person name="Kozyavkin S.A."/>
            <person name="Slesarev A.I."/>
            <person name="Golyshin P.N."/>
            <person name="Korzhenkov A."/>
            <person name="Golyshina O.N."/>
            <person name="Toshchakov S.V."/>
        </authorList>
    </citation>
    <scope>NUCLEOTIDE SEQUENCE [LARGE SCALE GENOMIC DNA]</scope>
    <source>
        <strain evidence="1 2">ME102</strain>
    </source>
</reference>
<dbReference type="AlphaFoldDB" id="A0A1Y0II65"/>
<dbReference type="SUPFAM" id="SSF52402">
    <property type="entry name" value="Adenine nucleotide alpha hydrolases-like"/>
    <property type="match status" value="1"/>
</dbReference>